<feature type="region of interest" description="Disordered" evidence="6">
    <location>
        <begin position="392"/>
        <end position="415"/>
    </location>
</feature>
<dbReference type="InterPro" id="IPR051753">
    <property type="entry name" value="RA-inducible_GPCR3"/>
</dbReference>
<dbReference type="PROSITE" id="PS50259">
    <property type="entry name" value="G_PROTEIN_RECEP_F3_4"/>
    <property type="match status" value="2"/>
</dbReference>
<dbReference type="GO" id="GO:0043235">
    <property type="term" value="C:receptor complex"/>
    <property type="evidence" value="ECO:0007669"/>
    <property type="project" value="TreeGrafter"/>
</dbReference>
<dbReference type="AlphaFoldDB" id="A0AAN8LPF8"/>
<feature type="transmembrane region" description="Helical" evidence="7">
    <location>
        <begin position="595"/>
        <end position="615"/>
    </location>
</feature>
<keyword evidence="4 7" id="KW-1133">Transmembrane helix</keyword>
<feature type="transmembrane region" description="Helical" evidence="7">
    <location>
        <begin position="668"/>
        <end position="690"/>
    </location>
</feature>
<reference evidence="9 10" key="1">
    <citation type="submission" date="2021-04" db="EMBL/GenBank/DDBJ databases">
        <authorList>
            <person name="De Guttry C."/>
            <person name="Zahm M."/>
            <person name="Klopp C."/>
            <person name="Cabau C."/>
            <person name="Louis A."/>
            <person name="Berthelot C."/>
            <person name="Parey E."/>
            <person name="Roest Crollius H."/>
            <person name="Montfort J."/>
            <person name="Robinson-Rechavi M."/>
            <person name="Bucao C."/>
            <person name="Bouchez O."/>
            <person name="Gislard M."/>
            <person name="Lluch J."/>
            <person name="Milhes M."/>
            <person name="Lampietro C."/>
            <person name="Lopez Roques C."/>
            <person name="Donnadieu C."/>
            <person name="Braasch I."/>
            <person name="Desvignes T."/>
            <person name="Postlethwait J."/>
            <person name="Bobe J."/>
            <person name="Wedekind C."/>
            <person name="Guiguen Y."/>
        </authorList>
    </citation>
    <scope>NUCLEOTIDE SEQUENCE [LARGE SCALE GENOMIC DNA]</scope>
    <source>
        <strain evidence="9">Cs_M1</strain>
        <tissue evidence="9">Blood</tissue>
    </source>
</reference>
<dbReference type="PANTHER" id="PTHR14511:SF9">
    <property type="entry name" value="G-PROTEIN COUPLED RECEPTOR FAMILY C GROUP 5 MEMBER B"/>
    <property type="match status" value="1"/>
</dbReference>
<feature type="transmembrane region" description="Helical" evidence="7">
    <location>
        <begin position="111"/>
        <end position="130"/>
    </location>
</feature>
<accession>A0AAN8LPF8</accession>
<feature type="transmembrane region" description="Helical" evidence="7">
    <location>
        <begin position="702"/>
        <end position="724"/>
    </location>
</feature>
<feature type="transmembrane region" description="Helical" evidence="7">
    <location>
        <begin position="249"/>
        <end position="271"/>
    </location>
</feature>
<feature type="transmembrane region" description="Helical" evidence="7">
    <location>
        <begin position="176"/>
        <end position="196"/>
    </location>
</feature>
<evidence type="ECO:0000256" key="3">
    <source>
        <dbReference type="ARBA" id="ARBA00022692"/>
    </source>
</evidence>
<feature type="transmembrane region" description="Helical" evidence="7">
    <location>
        <begin position="530"/>
        <end position="549"/>
    </location>
</feature>
<dbReference type="InterPro" id="IPR017978">
    <property type="entry name" value="GPCR_3_C"/>
</dbReference>
<keyword evidence="3 7" id="KW-0812">Transmembrane</keyword>
<evidence type="ECO:0000259" key="8">
    <source>
        <dbReference type="PROSITE" id="PS50259"/>
    </source>
</evidence>
<comment type="caution">
    <text evidence="9">The sequence shown here is derived from an EMBL/GenBank/DDBJ whole genome shotgun (WGS) entry which is preliminary data.</text>
</comment>
<feature type="domain" description="G-protein coupled receptors family 3 profile" evidence="8">
    <location>
        <begin position="566"/>
        <end position="618"/>
    </location>
</feature>
<feature type="transmembrane region" description="Helical" evidence="7">
    <location>
        <begin position="283"/>
        <end position="305"/>
    </location>
</feature>
<evidence type="ECO:0000256" key="2">
    <source>
        <dbReference type="ARBA" id="ARBA00007242"/>
    </source>
</evidence>
<feature type="region of interest" description="Disordered" evidence="6">
    <location>
        <begin position="812"/>
        <end position="834"/>
    </location>
</feature>
<dbReference type="GO" id="GO:0030295">
    <property type="term" value="F:protein kinase activator activity"/>
    <property type="evidence" value="ECO:0007669"/>
    <property type="project" value="TreeGrafter"/>
</dbReference>
<keyword evidence="10" id="KW-1185">Reference proteome</keyword>
<sequence length="1274" mass="139964">MIVDYRKKKRTEHAPILIDGAVVEQVESFKFLGVHITNELSCCTIESILTGCITACGTGRWGVTMVIRGSARTKHDTRSRWRSSLSSSSSSPWSSVVPPRTLMRTRRQCPGAAGGALAAILLGLILLCRLHHVSEAEKRSGVGPILLLLLGILGLFGLSFAYLIERDEQLCLLRRALWGLLFALCFSCLLVQGVRLRRLGRERRSPGGCALTGLALGLSAVQGIIAAEWLLLTVLREGRAACQYLPLDFSLACSYVLALLLAALGAASFALCGKTRQWRCNAIWLLAACLLSLLLWVAWVGFYLYGNAWLGRSPDWDEPALAIALVAQGWLLLLFHAVPEAHSCLRPPPQPTAPDYFDTSQAPSRMRETSFDEEIPLSHRQYAENQGYGFDENTAGLRSGGNHNGNTAPRPSAPFRSNVYQPTEMTMILNGGAVSSHIVRPLRTPDLYGPAAVVKDRNGEEEDERKRKEEWEMAFFPVLLLLLSVVQRGSSQDPDEDSSAVPRGCGWGLVRPYTLLCDLDSVWGVAVESAAAGGALAAILLGLILLCRLHHVSEAEKRSGVGPILLLLLGILGLFGLSFAYLIERDEQLCLLRRALWGLLFALCFSCLLVQGVRLRRLGRERRSPGGCALTGLALGLSAVQGIIAAEWLLLTVLREGRAACQYLPLDFSLACSYVLALLLAALGAASFALCGKTRLWRCNAIWLLAACLLSLLLWVAWVGFYLYGNAWLGRSPDWDEPALAIALVAQGWLLLLFHAVPEAHSCLRPPPQPTAPDYFDTSQAPSRMRETSFDEEIPLSHRQYAENQGYGFDENTAGLRSGGNHNGNTAPRPSAPFRSNVYQPTEMTMILNGGAVSSHIVRPLRTPDLYGAAAVVKDRNGEEEDERKRKEEWALYVNLDALLLITWTHLYWYCSVLSSLSLRSSSPLRPLVLVSCREQSRDDYCPARVTFSPDYCPARVTFSQTTTQTEVTFSPGLLLSQSTSPRTTPQPDQRVTFPRYCPRQSYLPPEYISPTRPFPNPRQSYLLPSYPPAVSFSPDYSPSSNLDALLLSNLDSLLLSNMDSPLLSNLDSPLLSNMDSLLLVFPPAWRTNPKLLVSSEPEKWIQSSRRLGQLQIHNPHTVTVSLYIDEPRLGSGTAVLLCAVLLIFEKLLSSRPSVLTTAQSELPSPQTTAQLLPSQSYLLPSTTRVTFFPRLLPSQNYCPARVTFSSDYCPARVTFSPEERQYILTGPPGGCCIRIGPDSCPSQGHPAVMLCDLVQLKTVRPSRAGSLQGHSAS</sequence>
<feature type="transmembrane region" description="Helical" evidence="7">
    <location>
        <begin position="208"/>
        <end position="229"/>
    </location>
</feature>
<feature type="transmembrane region" description="Helical" evidence="7">
    <location>
        <begin position="627"/>
        <end position="648"/>
    </location>
</feature>
<comment type="similarity">
    <text evidence="2">Belongs to the G-protein coupled receptor 3 family.</text>
</comment>
<evidence type="ECO:0000313" key="9">
    <source>
        <dbReference type="EMBL" id="KAK6312282.1"/>
    </source>
</evidence>
<feature type="domain" description="G-protein coupled receptors family 3 profile" evidence="8">
    <location>
        <begin position="147"/>
        <end position="199"/>
    </location>
</feature>
<gene>
    <name evidence="9" type="ORF">J4Q44_G00179460</name>
</gene>
<keyword evidence="5 7" id="KW-0472">Membrane</keyword>
<dbReference type="Proteomes" id="UP001356427">
    <property type="component" value="Unassembled WGS sequence"/>
</dbReference>
<dbReference type="PANTHER" id="PTHR14511">
    <property type="entry name" value="G PROTEIN COUPLED RECEPTOR, CLASS C, GROUP 5"/>
    <property type="match status" value="1"/>
</dbReference>
<evidence type="ECO:0000313" key="10">
    <source>
        <dbReference type="Proteomes" id="UP001356427"/>
    </source>
</evidence>
<feature type="transmembrane region" description="Helical" evidence="7">
    <location>
        <begin position="739"/>
        <end position="757"/>
    </location>
</feature>
<feature type="transmembrane region" description="Helical" evidence="7">
    <location>
        <begin position="473"/>
        <end position="490"/>
    </location>
</feature>
<feature type="region of interest" description="Disordered" evidence="6">
    <location>
        <begin position="971"/>
        <end position="992"/>
    </location>
</feature>
<dbReference type="GO" id="GO:0004930">
    <property type="term" value="F:G protein-coupled receptor activity"/>
    <property type="evidence" value="ECO:0007669"/>
    <property type="project" value="InterPro"/>
</dbReference>
<proteinExistence type="inferred from homology"/>
<evidence type="ECO:0000256" key="7">
    <source>
        <dbReference type="SAM" id="Phobius"/>
    </source>
</evidence>
<evidence type="ECO:0000256" key="4">
    <source>
        <dbReference type="ARBA" id="ARBA00022989"/>
    </source>
</evidence>
<dbReference type="GO" id="GO:0019901">
    <property type="term" value="F:protein kinase binding"/>
    <property type="evidence" value="ECO:0007669"/>
    <property type="project" value="TreeGrafter"/>
</dbReference>
<dbReference type="GO" id="GO:0005886">
    <property type="term" value="C:plasma membrane"/>
    <property type="evidence" value="ECO:0007669"/>
    <property type="project" value="TreeGrafter"/>
</dbReference>
<dbReference type="Pfam" id="PF00003">
    <property type="entry name" value="7tm_3"/>
    <property type="match status" value="2"/>
</dbReference>
<organism evidence="9 10">
    <name type="scientific">Coregonus suidteri</name>
    <dbReference type="NCBI Taxonomy" id="861788"/>
    <lineage>
        <taxon>Eukaryota</taxon>
        <taxon>Metazoa</taxon>
        <taxon>Chordata</taxon>
        <taxon>Craniata</taxon>
        <taxon>Vertebrata</taxon>
        <taxon>Euteleostomi</taxon>
        <taxon>Actinopterygii</taxon>
        <taxon>Neopterygii</taxon>
        <taxon>Teleostei</taxon>
        <taxon>Protacanthopterygii</taxon>
        <taxon>Salmoniformes</taxon>
        <taxon>Salmonidae</taxon>
        <taxon>Coregoninae</taxon>
        <taxon>Coregonus</taxon>
    </lineage>
</organism>
<protein>
    <recommendedName>
        <fullName evidence="8">G-protein coupled receptors family 3 profile domain-containing protein</fullName>
    </recommendedName>
</protein>
<name>A0AAN8LPF8_9TELE</name>
<feature type="transmembrane region" description="Helical" evidence="7">
    <location>
        <begin position="561"/>
        <end position="583"/>
    </location>
</feature>
<dbReference type="EMBL" id="JAGTTL010000015">
    <property type="protein sequence ID" value="KAK6312282.1"/>
    <property type="molecule type" value="Genomic_DNA"/>
</dbReference>
<feature type="transmembrane region" description="Helical" evidence="7">
    <location>
        <begin position="890"/>
        <end position="910"/>
    </location>
</feature>
<evidence type="ECO:0000256" key="6">
    <source>
        <dbReference type="SAM" id="MobiDB-lite"/>
    </source>
</evidence>
<feature type="transmembrane region" description="Helical" evidence="7">
    <location>
        <begin position="142"/>
        <end position="164"/>
    </location>
</feature>
<evidence type="ECO:0000256" key="1">
    <source>
        <dbReference type="ARBA" id="ARBA00004141"/>
    </source>
</evidence>
<evidence type="ECO:0000256" key="5">
    <source>
        <dbReference type="ARBA" id="ARBA00023136"/>
    </source>
</evidence>
<feature type="compositionally biased region" description="Polar residues" evidence="6">
    <location>
        <begin position="976"/>
        <end position="990"/>
    </location>
</feature>
<comment type="subcellular location">
    <subcellularLocation>
        <location evidence="1">Membrane</location>
        <topology evidence="1">Multi-pass membrane protein</topology>
    </subcellularLocation>
</comment>
<dbReference type="GO" id="GO:0070062">
    <property type="term" value="C:extracellular exosome"/>
    <property type="evidence" value="ECO:0007669"/>
    <property type="project" value="TreeGrafter"/>
</dbReference>